<organism evidence="3 4">
    <name type="scientific">Ranatra chinensis</name>
    <dbReference type="NCBI Taxonomy" id="642074"/>
    <lineage>
        <taxon>Eukaryota</taxon>
        <taxon>Metazoa</taxon>
        <taxon>Ecdysozoa</taxon>
        <taxon>Arthropoda</taxon>
        <taxon>Hexapoda</taxon>
        <taxon>Insecta</taxon>
        <taxon>Pterygota</taxon>
        <taxon>Neoptera</taxon>
        <taxon>Paraneoptera</taxon>
        <taxon>Hemiptera</taxon>
        <taxon>Heteroptera</taxon>
        <taxon>Panheteroptera</taxon>
        <taxon>Nepomorpha</taxon>
        <taxon>Nepidae</taxon>
        <taxon>Ranatrinae</taxon>
        <taxon>Ranatra</taxon>
    </lineage>
</organism>
<keyword evidence="2" id="KW-1133">Transmembrane helix</keyword>
<evidence type="ECO:0000313" key="3">
    <source>
        <dbReference type="EMBL" id="KAL1115989.1"/>
    </source>
</evidence>
<comment type="caution">
    <text evidence="3">The sequence shown here is derived from an EMBL/GenBank/DDBJ whole genome shotgun (WGS) entry which is preliminary data.</text>
</comment>
<name>A0ABD0XXJ6_9HEMI</name>
<feature type="non-terminal residue" evidence="3">
    <location>
        <position position="1"/>
    </location>
</feature>
<reference evidence="3 4" key="1">
    <citation type="submission" date="2024-07" db="EMBL/GenBank/DDBJ databases">
        <title>Chromosome-level genome assembly of the water stick insect Ranatra chinensis (Heteroptera: Nepidae).</title>
        <authorList>
            <person name="Liu X."/>
        </authorList>
    </citation>
    <scope>NUCLEOTIDE SEQUENCE [LARGE SCALE GENOMIC DNA]</scope>
    <source>
        <strain evidence="3">Cailab_2021Rc</strain>
        <tissue evidence="3">Muscle</tissue>
    </source>
</reference>
<dbReference type="AlphaFoldDB" id="A0ABD0XXJ6"/>
<dbReference type="Proteomes" id="UP001558652">
    <property type="component" value="Unassembled WGS sequence"/>
</dbReference>
<evidence type="ECO:0000256" key="1">
    <source>
        <dbReference type="SAM" id="MobiDB-lite"/>
    </source>
</evidence>
<keyword evidence="2" id="KW-0812">Transmembrane</keyword>
<feature type="transmembrane region" description="Helical" evidence="2">
    <location>
        <begin position="6"/>
        <end position="29"/>
    </location>
</feature>
<gene>
    <name evidence="3" type="ORF">AAG570_005484</name>
</gene>
<feature type="region of interest" description="Disordered" evidence="1">
    <location>
        <begin position="70"/>
        <end position="113"/>
    </location>
</feature>
<evidence type="ECO:0000313" key="4">
    <source>
        <dbReference type="Proteomes" id="UP001558652"/>
    </source>
</evidence>
<accession>A0ABD0XXJ6</accession>
<dbReference type="EMBL" id="JBFDAA010000018">
    <property type="protein sequence ID" value="KAL1115989.1"/>
    <property type="molecule type" value="Genomic_DNA"/>
</dbReference>
<protein>
    <submittedName>
        <fullName evidence="3">Uncharacterized protein</fullName>
    </submittedName>
</protein>
<evidence type="ECO:0000256" key="2">
    <source>
        <dbReference type="SAM" id="Phobius"/>
    </source>
</evidence>
<keyword evidence="2" id="KW-0472">Membrane</keyword>
<feature type="transmembrane region" description="Helical" evidence="2">
    <location>
        <begin position="41"/>
        <end position="67"/>
    </location>
</feature>
<proteinExistence type="predicted"/>
<sequence>VLLQVSVLHVVVVSLLLGAVLLIVGLVQLKPGADASQHRYLLLGSGSFLLLLGVVLAIVRCCVLPWATKRHRAQPHQDRPPPPTLESGISLGVSPSEADEDDEQEDDPSRKAT</sequence>
<keyword evidence="4" id="KW-1185">Reference proteome</keyword>
<feature type="compositionally biased region" description="Acidic residues" evidence="1">
    <location>
        <begin position="97"/>
        <end position="106"/>
    </location>
</feature>